<gene>
    <name evidence="2" type="ORF">AC578_814</name>
</gene>
<keyword evidence="3" id="KW-1185">Reference proteome</keyword>
<feature type="region of interest" description="Disordered" evidence="1">
    <location>
        <begin position="92"/>
        <end position="318"/>
    </location>
</feature>
<feature type="compositionally biased region" description="Basic residues" evidence="1">
    <location>
        <begin position="144"/>
        <end position="154"/>
    </location>
</feature>
<dbReference type="OrthoDB" id="5426872at2759"/>
<feature type="compositionally biased region" description="Basic and acidic residues" evidence="1">
    <location>
        <begin position="240"/>
        <end position="260"/>
    </location>
</feature>
<protein>
    <submittedName>
        <fullName evidence="2">Uncharacterized protein</fullName>
    </submittedName>
</protein>
<evidence type="ECO:0000313" key="2">
    <source>
        <dbReference type="EMBL" id="KXS99967.1"/>
    </source>
</evidence>
<feature type="compositionally biased region" description="Basic and acidic residues" evidence="1">
    <location>
        <begin position="203"/>
        <end position="222"/>
    </location>
</feature>
<proteinExistence type="predicted"/>
<organism evidence="2 3">
    <name type="scientific">Pseudocercospora eumusae</name>
    <dbReference type="NCBI Taxonomy" id="321146"/>
    <lineage>
        <taxon>Eukaryota</taxon>
        <taxon>Fungi</taxon>
        <taxon>Dikarya</taxon>
        <taxon>Ascomycota</taxon>
        <taxon>Pezizomycotina</taxon>
        <taxon>Dothideomycetes</taxon>
        <taxon>Dothideomycetidae</taxon>
        <taxon>Mycosphaerellales</taxon>
        <taxon>Mycosphaerellaceae</taxon>
        <taxon>Pseudocercospora</taxon>
    </lineage>
</organism>
<dbReference type="EMBL" id="LFZN01000082">
    <property type="protein sequence ID" value="KXS99967.1"/>
    <property type="molecule type" value="Genomic_DNA"/>
</dbReference>
<reference evidence="2 3" key="1">
    <citation type="submission" date="2015-07" db="EMBL/GenBank/DDBJ databases">
        <title>Comparative genomics of the Sigatoka disease complex on banana suggests a link between parallel evolutionary changes in Pseudocercospora fijiensis and Pseudocercospora eumusae and increased virulence on the banana host.</title>
        <authorList>
            <person name="Chang T.-C."/>
            <person name="Salvucci A."/>
            <person name="Crous P.W."/>
            <person name="Stergiopoulos I."/>
        </authorList>
    </citation>
    <scope>NUCLEOTIDE SEQUENCE [LARGE SCALE GENOMIC DNA]</scope>
    <source>
        <strain evidence="2 3">CBS 114824</strain>
    </source>
</reference>
<dbReference type="Proteomes" id="UP000070133">
    <property type="component" value="Unassembled WGS sequence"/>
</dbReference>
<accession>A0A139HBY9</accession>
<feature type="compositionally biased region" description="Polar residues" evidence="1">
    <location>
        <begin position="278"/>
        <end position="288"/>
    </location>
</feature>
<dbReference type="AlphaFoldDB" id="A0A139HBY9"/>
<feature type="compositionally biased region" description="Polar residues" evidence="1">
    <location>
        <begin position="302"/>
        <end position="318"/>
    </location>
</feature>
<comment type="caution">
    <text evidence="2">The sequence shown here is derived from an EMBL/GenBank/DDBJ whole genome shotgun (WGS) entry which is preliminary data.</text>
</comment>
<sequence length="417" mass="46582">MSSRTAFPPMRVHKTRRISTKQAQPIIAAYIERSKKKPSLHPDAWLAIDGIRFGPKGGPSGGWAIHHLKRIEAGMRGESLMPESKDDLVARFGEEEAATHSTSLAHPSDHTGLDDTIEQTNGAIDKEARKAAKKARRSEEKKDASHRKRQKKNHDIHAWASDSAAAGPSDHEQPSGYTTPYQDSLVAYEDRRDPADLDEDPDAQPREEYERQQDVVEGEVGKRGGALVSKQNGKVPLLKHKNDGEVEIPKRAKTEEEKAARRAAKKARRAEYRATTKDSNSAAQSSTGVEKDGGQVKKGSSHSDPSASGTQLAAKRTNVNWESKTNQGICERDGCNARIMRGIEGNLLCQKHYDPMRYGKRRPWKGQCEIQGCSAESKRRNVDGFELCWGHYYRKLRNGRYEDKEGNLELHPDFSSR</sequence>
<evidence type="ECO:0000313" key="3">
    <source>
        <dbReference type="Proteomes" id="UP000070133"/>
    </source>
</evidence>
<evidence type="ECO:0000256" key="1">
    <source>
        <dbReference type="SAM" id="MobiDB-lite"/>
    </source>
</evidence>
<name>A0A139HBY9_9PEZI</name>